<protein>
    <recommendedName>
        <fullName evidence="1">GmrSD restriction endonucleases N-terminal domain-containing protein</fullName>
    </recommendedName>
</protein>
<dbReference type="AlphaFoldDB" id="A0A1M7JRL7"/>
<gene>
    <name evidence="2" type="ORF">SAMN04488494_2150</name>
</gene>
<name>A0A1M7JRL7_XYLRU</name>
<evidence type="ECO:0000259" key="1">
    <source>
        <dbReference type="Pfam" id="PF03235"/>
    </source>
</evidence>
<proteinExistence type="predicted"/>
<dbReference type="OrthoDB" id="9798761at2"/>
<feature type="domain" description="GmrSD restriction endonucleases N-terminal" evidence="1">
    <location>
        <begin position="11"/>
        <end position="217"/>
    </location>
</feature>
<dbReference type="PANTHER" id="PTHR35149">
    <property type="entry name" value="SLL5132 PROTEIN"/>
    <property type="match status" value="1"/>
</dbReference>
<dbReference type="Proteomes" id="UP000184280">
    <property type="component" value="Unassembled WGS sequence"/>
</dbReference>
<dbReference type="RefSeq" id="WP_073045280.1">
    <property type="nucleotide sequence ID" value="NZ_FRCJ01000004.1"/>
</dbReference>
<dbReference type="PANTHER" id="PTHR35149:SF1">
    <property type="entry name" value="DUF5655 DOMAIN-CONTAINING PROTEIN"/>
    <property type="match status" value="1"/>
</dbReference>
<dbReference type="InterPro" id="IPR004919">
    <property type="entry name" value="GmrSD_N"/>
</dbReference>
<sequence>MEARTISINGVIQRNTLLRIPYFQRRYVWGEEDWKRFAIDMESTLDSDRCYFLGAIILKEEPVTMTDRRNGIAKRQLVIDGQQRLTTLSIFMKVLHMMIGKNDDFANQFLQADAVKSPVIIHSCDDMPQFSNIMHLDVPNELQADSNIVNAYNYFRTYLEGRRNAGVNLNDLLNTINACVTFVSISLTRDDDEQQIFDTINSLGVPLTTGDLMKNFLYEAADEAAYRDSWRPMFDVDDARKFWDADASAAHHSKSKDNATIERFFHAFVRLKMWDFKDCLTEAQRKSFVKAENIFSTCKAFVGEFGMDKQQLAKEILEYAKLFKDNLNEDILDTRIPQHAGIKRISCIINTTKNYVVLPYVLYVLHEVADEAERNKIFDYLETYLVRRIITKNPNKDYFGLFSEYLICQKTVTYDALKAYIEDKDDSKNLAMPSDARIRLALNNNKFDEQYARLILYLFETKLTKTSDNMMTGGISAYYAESFMPRPCLAANPNWAVHTDPADEENRRQQIGTIGNYFLLNICTEKGLKKYHNEGFAAKLTVLKKFSRNIRSGHILDSLRNWDELAITNRNNTFATGFCKTIWSLD</sequence>
<organism evidence="2 3">
    <name type="scientific">Xylanibacter ruminicola</name>
    <name type="common">Prevotella ruminicola</name>
    <dbReference type="NCBI Taxonomy" id="839"/>
    <lineage>
        <taxon>Bacteria</taxon>
        <taxon>Pseudomonadati</taxon>
        <taxon>Bacteroidota</taxon>
        <taxon>Bacteroidia</taxon>
        <taxon>Bacteroidales</taxon>
        <taxon>Prevotellaceae</taxon>
        <taxon>Xylanibacter</taxon>
    </lineage>
</organism>
<reference evidence="2 3" key="1">
    <citation type="submission" date="2016-11" db="EMBL/GenBank/DDBJ databases">
        <authorList>
            <person name="Jaros S."/>
            <person name="Januszkiewicz K."/>
            <person name="Wedrychowicz H."/>
        </authorList>
    </citation>
    <scope>NUCLEOTIDE SEQUENCE [LARGE SCALE GENOMIC DNA]</scope>
    <source>
        <strain evidence="2 3">BPI-34</strain>
    </source>
</reference>
<dbReference type="Pfam" id="PF03235">
    <property type="entry name" value="GmrSD_N"/>
    <property type="match status" value="1"/>
</dbReference>
<evidence type="ECO:0000313" key="3">
    <source>
        <dbReference type="Proteomes" id="UP000184280"/>
    </source>
</evidence>
<evidence type="ECO:0000313" key="2">
    <source>
        <dbReference type="EMBL" id="SHM55656.1"/>
    </source>
</evidence>
<accession>A0A1M7JRL7</accession>
<dbReference type="EMBL" id="FRCJ01000004">
    <property type="protein sequence ID" value="SHM55656.1"/>
    <property type="molecule type" value="Genomic_DNA"/>
</dbReference>